<organism evidence="1 2">
    <name type="scientific">Thalassoglobus neptunius</name>
    <dbReference type="NCBI Taxonomy" id="1938619"/>
    <lineage>
        <taxon>Bacteria</taxon>
        <taxon>Pseudomonadati</taxon>
        <taxon>Planctomycetota</taxon>
        <taxon>Planctomycetia</taxon>
        <taxon>Planctomycetales</taxon>
        <taxon>Planctomycetaceae</taxon>
        <taxon>Thalassoglobus</taxon>
    </lineage>
</organism>
<proteinExistence type="predicted"/>
<comment type="caution">
    <text evidence="1">The sequence shown here is derived from an EMBL/GenBank/DDBJ whole genome shotgun (WGS) entry which is preliminary data.</text>
</comment>
<evidence type="ECO:0000313" key="2">
    <source>
        <dbReference type="Proteomes" id="UP000317243"/>
    </source>
</evidence>
<reference evidence="1 2" key="1">
    <citation type="submission" date="2019-02" db="EMBL/GenBank/DDBJ databases">
        <title>Deep-cultivation of Planctomycetes and their phenomic and genomic characterization uncovers novel biology.</title>
        <authorList>
            <person name="Wiegand S."/>
            <person name="Jogler M."/>
            <person name="Boedeker C."/>
            <person name="Pinto D."/>
            <person name="Vollmers J."/>
            <person name="Rivas-Marin E."/>
            <person name="Kohn T."/>
            <person name="Peeters S.H."/>
            <person name="Heuer A."/>
            <person name="Rast P."/>
            <person name="Oberbeckmann S."/>
            <person name="Bunk B."/>
            <person name="Jeske O."/>
            <person name="Meyerdierks A."/>
            <person name="Storesund J.E."/>
            <person name="Kallscheuer N."/>
            <person name="Luecker S."/>
            <person name="Lage O.M."/>
            <person name="Pohl T."/>
            <person name="Merkel B.J."/>
            <person name="Hornburger P."/>
            <person name="Mueller R.-W."/>
            <person name="Bruemmer F."/>
            <person name="Labrenz M."/>
            <person name="Spormann A.M."/>
            <person name="Op Den Camp H."/>
            <person name="Overmann J."/>
            <person name="Amann R."/>
            <person name="Jetten M.S.M."/>
            <person name="Mascher T."/>
            <person name="Medema M.H."/>
            <person name="Devos D.P."/>
            <person name="Kaster A.-K."/>
            <person name="Ovreas L."/>
            <person name="Rohde M."/>
            <person name="Galperin M.Y."/>
            <person name="Jogler C."/>
        </authorList>
    </citation>
    <scope>NUCLEOTIDE SEQUENCE [LARGE SCALE GENOMIC DNA]</scope>
    <source>
        <strain evidence="1 2">KOR42</strain>
    </source>
</reference>
<protein>
    <submittedName>
        <fullName evidence="1">Uncharacterized protein</fullName>
    </submittedName>
</protein>
<dbReference type="Proteomes" id="UP000317243">
    <property type="component" value="Unassembled WGS sequence"/>
</dbReference>
<gene>
    <name evidence="1" type="ORF">KOR42_02580</name>
</gene>
<evidence type="ECO:0000313" key="1">
    <source>
        <dbReference type="EMBL" id="TWT56903.1"/>
    </source>
</evidence>
<dbReference type="AlphaFoldDB" id="A0A5C5X3U9"/>
<name>A0A5C5X3U9_9PLAN</name>
<dbReference type="EMBL" id="SIHI01000001">
    <property type="protein sequence ID" value="TWT56903.1"/>
    <property type="molecule type" value="Genomic_DNA"/>
</dbReference>
<accession>A0A5C5X3U9</accession>
<sequence length="73" mass="8179">MRERVRTAARSLNSTIRIAQMGTQTGFNVFPFVTVESLLLAALKSRAFRMLQNRSSNTCWLRLSVVMSASELG</sequence>
<keyword evidence="2" id="KW-1185">Reference proteome</keyword>